<sequence>MSQNILITGGSGYLGGTLLACWKDADLPPYKKAFAAVRTEQQAEQIKNYNLIPIILDMEDESIVRKAIIDNEITTIFFLVDALGSRKQVIMIEALAEVKEKLGREVHFLHTTGAKMFSSHVGHPTNKPLLDTDPKVYDIQKESRGPFNIMNQALQTNNIVIETSENHGVRSYIFVPCIVYGEGRGFGNKISIQTVAIVQAAKALRRVYKTRSDNPTWPVCHVIDNAALYLQILCHILADEEIGFGKQGYYLASPGSVAWDDLYSAIAKALAKRNVVDDEHVKEADGEALQKMGQALKCNPDIVPVLLSGCCTFTGVHGKEIGWKPQFEAKHILGAAEAEVELILKHMKG</sequence>
<dbReference type="GO" id="GO:0004029">
    <property type="term" value="F:aldehyde dehydrogenase (NAD+) activity"/>
    <property type="evidence" value="ECO:0007669"/>
    <property type="project" value="TreeGrafter"/>
</dbReference>
<gene>
    <name evidence="2" type="ORF">CC78DRAFT_538356</name>
</gene>
<reference evidence="3" key="1">
    <citation type="journal article" date="2020" name="Stud. Mycol.">
        <title>101 Dothideomycetes genomes: A test case for predicting lifestyles and emergence of pathogens.</title>
        <authorList>
            <person name="Haridas S."/>
            <person name="Albert R."/>
            <person name="Binder M."/>
            <person name="Bloem J."/>
            <person name="LaButti K."/>
            <person name="Salamov A."/>
            <person name="Andreopoulos B."/>
            <person name="Baker S."/>
            <person name="Barry K."/>
            <person name="Bills G."/>
            <person name="Bluhm B."/>
            <person name="Cannon C."/>
            <person name="Castanera R."/>
            <person name="Culley D."/>
            <person name="Daum C."/>
            <person name="Ezra D."/>
            <person name="Gonzalez J."/>
            <person name="Henrissat B."/>
            <person name="Kuo A."/>
            <person name="Liang C."/>
            <person name="Lipzen A."/>
            <person name="Lutzoni F."/>
            <person name="Magnuson J."/>
            <person name="Mondo S."/>
            <person name="Nolan M."/>
            <person name="Ohm R."/>
            <person name="Pangilinan J."/>
            <person name="Park H.-J."/>
            <person name="Ramirez L."/>
            <person name="Alfaro M."/>
            <person name="Sun H."/>
            <person name="Tritt A."/>
            <person name="Yoshinaga Y."/>
            <person name="Zwiers L.-H."/>
            <person name="Turgeon B."/>
            <person name="Goodwin S."/>
            <person name="Spatafora J."/>
            <person name="Crous P."/>
            <person name="Grigoriev I."/>
        </authorList>
    </citation>
    <scope>NUCLEOTIDE SEQUENCE [LARGE SCALE GENOMIC DNA]</scope>
    <source>
        <strain evidence="3">CBS 304.66</strain>
    </source>
</reference>
<evidence type="ECO:0000313" key="2">
    <source>
        <dbReference type="EMBL" id="KAF2257670.1"/>
    </source>
</evidence>
<dbReference type="PANTHER" id="PTHR48079">
    <property type="entry name" value="PROTEIN YEEZ"/>
    <property type="match status" value="1"/>
</dbReference>
<dbReference type="InterPro" id="IPR051783">
    <property type="entry name" value="NAD(P)-dependent_oxidoreduct"/>
</dbReference>
<evidence type="ECO:0000259" key="1">
    <source>
        <dbReference type="Pfam" id="PF01370"/>
    </source>
</evidence>
<dbReference type="InterPro" id="IPR036291">
    <property type="entry name" value="NAD(P)-bd_dom_sf"/>
</dbReference>
<dbReference type="AlphaFoldDB" id="A0A9P4MUC8"/>
<dbReference type="PANTHER" id="PTHR48079:SF6">
    <property type="entry name" value="NAD(P)-BINDING DOMAIN-CONTAINING PROTEIN-RELATED"/>
    <property type="match status" value="1"/>
</dbReference>
<comment type="caution">
    <text evidence="2">The sequence shown here is derived from an EMBL/GenBank/DDBJ whole genome shotgun (WGS) entry which is preliminary data.</text>
</comment>
<dbReference type="EMBL" id="ML986879">
    <property type="protein sequence ID" value="KAF2257670.1"/>
    <property type="molecule type" value="Genomic_DNA"/>
</dbReference>
<proteinExistence type="predicted"/>
<protein>
    <submittedName>
        <fullName evidence="2">NAD(P)-binding protein</fullName>
    </submittedName>
</protein>
<feature type="domain" description="NAD-dependent epimerase/dehydratase" evidence="1">
    <location>
        <begin position="5"/>
        <end position="235"/>
    </location>
</feature>
<dbReference type="SUPFAM" id="SSF51735">
    <property type="entry name" value="NAD(P)-binding Rossmann-fold domains"/>
    <property type="match status" value="1"/>
</dbReference>
<organism evidence="2 3">
    <name type="scientific">Lojkania enalia</name>
    <dbReference type="NCBI Taxonomy" id="147567"/>
    <lineage>
        <taxon>Eukaryota</taxon>
        <taxon>Fungi</taxon>
        <taxon>Dikarya</taxon>
        <taxon>Ascomycota</taxon>
        <taxon>Pezizomycotina</taxon>
        <taxon>Dothideomycetes</taxon>
        <taxon>Pleosporomycetidae</taxon>
        <taxon>Pleosporales</taxon>
        <taxon>Pleosporales incertae sedis</taxon>
        <taxon>Lojkania</taxon>
    </lineage>
</organism>
<dbReference type="Proteomes" id="UP000800093">
    <property type="component" value="Unassembled WGS sequence"/>
</dbReference>
<accession>A0A9P4MUC8</accession>
<dbReference type="Gene3D" id="3.40.50.720">
    <property type="entry name" value="NAD(P)-binding Rossmann-like Domain"/>
    <property type="match status" value="1"/>
</dbReference>
<name>A0A9P4MUC8_9PLEO</name>
<dbReference type="OrthoDB" id="10262413at2759"/>
<dbReference type="Pfam" id="PF01370">
    <property type="entry name" value="Epimerase"/>
    <property type="match status" value="1"/>
</dbReference>
<dbReference type="GO" id="GO:0005737">
    <property type="term" value="C:cytoplasm"/>
    <property type="evidence" value="ECO:0007669"/>
    <property type="project" value="TreeGrafter"/>
</dbReference>
<dbReference type="InterPro" id="IPR001509">
    <property type="entry name" value="Epimerase_deHydtase"/>
</dbReference>
<keyword evidence="3" id="KW-1185">Reference proteome</keyword>
<evidence type="ECO:0000313" key="3">
    <source>
        <dbReference type="Proteomes" id="UP000800093"/>
    </source>
</evidence>